<gene>
    <name evidence="1" type="ORF">LTR37_018803</name>
</gene>
<sequence length="157" mass="16296">MAGDNPTVADANASTGVEPLNTGPTDPQAPKQEAATEDTIPPSLASLPAGYEPVVFPLAAAESRTKNNQTVSSTPSASLFEDLVKAKIRPAGPARAEEVDLGSVGKEHTAIAEKVREAVGGGEVKVYKLEVGKNKSELYIAGLDLDGERIIAVRMTS</sequence>
<evidence type="ECO:0000313" key="1">
    <source>
        <dbReference type="EMBL" id="KAK3691215.1"/>
    </source>
</evidence>
<reference evidence="1" key="1">
    <citation type="submission" date="2023-07" db="EMBL/GenBank/DDBJ databases">
        <title>Black Yeasts Isolated from many extreme environments.</title>
        <authorList>
            <person name="Coleine C."/>
            <person name="Stajich J.E."/>
            <person name="Selbmann L."/>
        </authorList>
    </citation>
    <scope>NUCLEOTIDE SEQUENCE</scope>
    <source>
        <strain evidence="1">CCFEE 5714</strain>
    </source>
</reference>
<organism evidence="1 2">
    <name type="scientific">Vermiconidia calcicola</name>
    <dbReference type="NCBI Taxonomy" id="1690605"/>
    <lineage>
        <taxon>Eukaryota</taxon>
        <taxon>Fungi</taxon>
        <taxon>Dikarya</taxon>
        <taxon>Ascomycota</taxon>
        <taxon>Pezizomycotina</taxon>
        <taxon>Dothideomycetes</taxon>
        <taxon>Dothideomycetidae</taxon>
        <taxon>Mycosphaerellales</taxon>
        <taxon>Extremaceae</taxon>
        <taxon>Vermiconidia</taxon>
    </lineage>
</organism>
<keyword evidence="2" id="KW-1185">Reference proteome</keyword>
<proteinExistence type="predicted"/>
<name>A0ACC3MHR6_9PEZI</name>
<evidence type="ECO:0000313" key="2">
    <source>
        <dbReference type="Proteomes" id="UP001281147"/>
    </source>
</evidence>
<dbReference type="EMBL" id="JAUTXU010000272">
    <property type="protein sequence ID" value="KAK3691215.1"/>
    <property type="molecule type" value="Genomic_DNA"/>
</dbReference>
<dbReference type="Proteomes" id="UP001281147">
    <property type="component" value="Unassembled WGS sequence"/>
</dbReference>
<comment type="caution">
    <text evidence="1">The sequence shown here is derived from an EMBL/GenBank/DDBJ whole genome shotgun (WGS) entry which is preliminary data.</text>
</comment>
<protein>
    <submittedName>
        <fullName evidence="1">Uncharacterized protein</fullName>
    </submittedName>
</protein>
<accession>A0ACC3MHR6</accession>